<keyword evidence="4 7" id="KW-1133">Transmembrane helix</keyword>
<protein>
    <recommendedName>
        <fullName evidence="8">Amino acid transporter transmembrane domain-containing protein</fullName>
    </recommendedName>
</protein>
<dbReference type="STRING" id="416450.A0A1V6QK38"/>
<feature type="transmembrane region" description="Helical" evidence="7">
    <location>
        <begin position="241"/>
        <end position="262"/>
    </location>
</feature>
<sequence>MDISEVHSLEEDRDRKDDENFDNELAVKRIQTANHDGVFGEITEKGPNYRNVGFVGTAVLMAKSQIGLGILSIPSAFNALGMVPGAICLLLISAITTWSGYVIGIFKLNHREVYGIDDAGGLMAGPIARWFLGAVFCIYWIFVSASGILGLSIGLNAVSSHGICTAGFAAIAAILGFSGSSIRTLGRITWLAWIGLPCILVAIMVVTIAVGVQDRPAAAPKDDLPWNSDFKIVGNPTFAEGMAGICNILFAFSGTPGFFAIVSEMRNPRQYTKALLICQAGVTSIYLVIACVVYYYCGSYVASPALGSAGGLVKKISYGFAIPGLIVTSTIVTHQSTSSSASYAVPAI</sequence>
<feature type="domain" description="Amino acid transporter transmembrane" evidence="8">
    <location>
        <begin position="56"/>
        <end position="312"/>
    </location>
</feature>
<dbReference type="PANTHER" id="PTHR22950">
    <property type="entry name" value="AMINO ACID TRANSPORTER"/>
    <property type="match status" value="1"/>
</dbReference>
<comment type="similarity">
    <text evidence="2">Belongs to the amino acid/polyamine transporter 2 family.</text>
</comment>
<dbReference type="Pfam" id="PF01490">
    <property type="entry name" value="Aa_trans"/>
    <property type="match status" value="1"/>
</dbReference>
<feature type="transmembrane region" description="Helical" evidence="7">
    <location>
        <begin position="316"/>
        <end position="333"/>
    </location>
</feature>
<feature type="transmembrane region" description="Helical" evidence="7">
    <location>
        <begin position="52"/>
        <end position="73"/>
    </location>
</feature>
<evidence type="ECO:0000256" key="4">
    <source>
        <dbReference type="ARBA" id="ARBA00022989"/>
    </source>
</evidence>
<dbReference type="AlphaFoldDB" id="A0A1V6QK38"/>
<evidence type="ECO:0000313" key="10">
    <source>
        <dbReference type="Proteomes" id="UP000191672"/>
    </source>
</evidence>
<evidence type="ECO:0000256" key="7">
    <source>
        <dbReference type="SAM" id="Phobius"/>
    </source>
</evidence>
<dbReference type="GO" id="GO:0015179">
    <property type="term" value="F:L-amino acid transmembrane transporter activity"/>
    <property type="evidence" value="ECO:0007669"/>
    <property type="project" value="TreeGrafter"/>
</dbReference>
<organism evidence="9 10">
    <name type="scientific">Penicillium antarcticum</name>
    <dbReference type="NCBI Taxonomy" id="416450"/>
    <lineage>
        <taxon>Eukaryota</taxon>
        <taxon>Fungi</taxon>
        <taxon>Dikarya</taxon>
        <taxon>Ascomycota</taxon>
        <taxon>Pezizomycotina</taxon>
        <taxon>Eurotiomycetes</taxon>
        <taxon>Eurotiomycetidae</taxon>
        <taxon>Eurotiales</taxon>
        <taxon>Aspergillaceae</taxon>
        <taxon>Penicillium</taxon>
    </lineage>
</organism>
<reference evidence="10" key="1">
    <citation type="journal article" date="2017" name="Nat. Microbiol.">
        <title>Global analysis of biosynthetic gene clusters reveals vast potential of secondary metabolite production in Penicillium species.</title>
        <authorList>
            <person name="Nielsen J.C."/>
            <person name="Grijseels S."/>
            <person name="Prigent S."/>
            <person name="Ji B."/>
            <person name="Dainat J."/>
            <person name="Nielsen K.F."/>
            <person name="Frisvad J.C."/>
            <person name="Workman M."/>
            <person name="Nielsen J."/>
        </authorList>
    </citation>
    <scope>NUCLEOTIDE SEQUENCE [LARGE SCALE GENOMIC DNA]</scope>
    <source>
        <strain evidence="10">IBT 31811</strain>
    </source>
</reference>
<feature type="transmembrane region" description="Helical" evidence="7">
    <location>
        <begin position="190"/>
        <end position="212"/>
    </location>
</feature>
<feature type="region of interest" description="Disordered" evidence="6">
    <location>
        <begin position="1"/>
        <end position="20"/>
    </location>
</feature>
<dbReference type="Proteomes" id="UP000191672">
    <property type="component" value="Unassembled WGS sequence"/>
</dbReference>
<feature type="transmembrane region" description="Helical" evidence="7">
    <location>
        <begin position="127"/>
        <end position="153"/>
    </location>
</feature>
<feature type="compositionally biased region" description="Basic and acidic residues" evidence="6">
    <location>
        <begin position="1"/>
        <end position="18"/>
    </location>
</feature>
<keyword evidence="5 7" id="KW-0472">Membrane</keyword>
<comment type="subcellular location">
    <subcellularLocation>
        <location evidence="1">Membrane</location>
        <topology evidence="1">Multi-pass membrane protein</topology>
    </subcellularLocation>
</comment>
<accession>A0A1V6QK38</accession>
<feature type="transmembrane region" description="Helical" evidence="7">
    <location>
        <begin position="79"/>
        <end position="106"/>
    </location>
</feature>
<feature type="transmembrane region" description="Helical" evidence="7">
    <location>
        <begin position="274"/>
        <end position="296"/>
    </location>
</feature>
<keyword evidence="10" id="KW-1185">Reference proteome</keyword>
<proteinExistence type="inferred from homology"/>
<evidence type="ECO:0000256" key="6">
    <source>
        <dbReference type="SAM" id="MobiDB-lite"/>
    </source>
</evidence>
<name>A0A1V6QK38_9EURO</name>
<dbReference type="InterPro" id="IPR013057">
    <property type="entry name" value="AA_transpt_TM"/>
</dbReference>
<evidence type="ECO:0000256" key="3">
    <source>
        <dbReference type="ARBA" id="ARBA00022692"/>
    </source>
</evidence>
<dbReference type="GO" id="GO:0016020">
    <property type="term" value="C:membrane"/>
    <property type="evidence" value="ECO:0007669"/>
    <property type="project" value="UniProtKB-SubCell"/>
</dbReference>
<dbReference type="EMBL" id="MDYN01000002">
    <property type="protein sequence ID" value="OQD89609.1"/>
    <property type="molecule type" value="Genomic_DNA"/>
</dbReference>
<evidence type="ECO:0000259" key="8">
    <source>
        <dbReference type="Pfam" id="PF01490"/>
    </source>
</evidence>
<feature type="transmembrane region" description="Helical" evidence="7">
    <location>
        <begin position="159"/>
        <end position="178"/>
    </location>
</feature>
<gene>
    <name evidence="9" type="ORF">PENANT_c002G04187</name>
</gene>
<dbReference type="Gene3D" id="1.20.1740.10">
    <property type="entry name" value="Amino acid/polyamine transporter I"/>
    <property type="match status" value="1"/>
</dbReference>
<comment type="caution">
    <text evidence="9">The sequence shown here is derived from an EMBL/GenBank/DDBJ whole genome shotgun (WGS) entry which is preliminary data.</text>
</comment>
<evidence type="ECO:0000313" key="9">
    <source>
        <dbReference type="EMBL" id="OQD89609.1"/>
    </source>
</evidence>
<evidence type="ECO:0000256" key="5">
    <source>
        <dbReference type="ARBA" id="ARBA00023136"/>
    </source>
</evidence>
<dbReference type="PANTHER" id="PTHR22950:SF683">
    <property type="entry name" value="AMINO ACID TRANSPORTER (EUROFUNG)"/>
    <property type="match status" value="1"/>
</dbReference>
<evidence type="ECO:0000256" key="2">
    <source>
        <dbReference type="ARBA" id="ARBA00008066"/>
    </source>
</evidence>
<evidence type="ECO:0000256" key="1">
    <source>
        <dbReference type="ARBA" id="ARBA00004141"/>
    </source>
</evidence>
<keyword evidence="3 7" id="KW-0812">Transmembrane</keyword>